<reference evidence="1 2" key="1">
    <citation type="submission" date="2019-10" db="EMBL/GenBank/DDBJ databases">
        <title>Genome sequence of Phaeocystidibacter marisrubri JCM30614 (type strain).</title>
        <authorList>
            <person name="Bowman J.P."/>
        </authorList>
    </citation>
    <scope>NUCLEOTIDE SEQUENCE [LARGE SCALE GENOMIC DNA]</scope>
    <source>
        <strain evidence="1 2">JCM 30614</strain>
    </source>
</reference>
<accession>A0A6L3ZDH1</accession>
<protein>
    <submittedName>
        <fullName evidence="1">Uncharacterized protein</fullName>
    </submittedName>
</protein>
<comment type="caution">
    <text evidence="1">The sequence shown here is derived from an EMBL/GenBank/DDBJ whole genome shotgun (WGS) entry which is preliminary data.</text>
</comment>
<dbReference type="RefSeq" id="WP_151694298.1">
    <property type="nucleotide sequence ID" value="NZ_BMGX01000001.1"/>
</dbReference>
<evidence type="ECO:0000313" key="1">
    <source>
        <dbReference type="EMBL" id="KAB2815263.1"/>
    </source>
</evidence>
<dbReference type="OrthoDB" id="1158385at2"/>
<sequence length="263" mass="30349">MNERVSALNATDVVFHRVSLYISKIGFALLEQRGDQSQNNVGWNIERKRIEGRWVEGQVGEFRLTFDPIDYELKWENRSRQLVDRIGLKNTSIADVDHWWLTSTHAICGVELHEFNFSNHTRDIHFGFDVFPILHRQAILDWIQLRSRGERALLQLNNLFTETVRVRIWPNNFHSEITGQVDEFLSLKGGIALADDLNRSPYLYLNGYIANQPKALPKIEASFGHWLQGSPSGYIIPFEEYLNAPFQQIVDSILNAADQIVNS</sequence>
<dbReference type="EMBL" id="WBVQ01000003">
    <property type="protein sequence ID" value="KAB2815263.1"/>
    <property type="molecule type" value="Genomic_DNA"/>
</dbReference>
<evidence type="ECO:0000313" key="2">
    <source>
        <dbReference type="Proteomes" id="UP000484164"/>
    </source>
</evidence>
<proteinExistence type="predicted"/>
<name>A0A6L3ZDH1_9FLAO</name>
<organism evidence="1 2">
    <name type="scientific">Phaeocystidibacter marisrubri</name>
    <dbReference type="NCBI Taxonomy" id="1577780"/>
    <lineage>
        <taxon>Bacteria</taxon>
        <taxon>Pseudomonadati</taxon>
        <taxon>Bacteroidota</taxon>
        <taxon>Flavobacteriia</taxon>
        <taxon>Flavobacteriales</taxon>
        <taxon>Phaeocystidibacteraceae</taxon>
        <taxon>Phaeocystidibacter</taxon>
    </lineage>
</organism>
<keyword evidence="2" id="KW-1185">Reference proteome</keyword>
<gene>
    <name evidence="1" type="ORF">F8C82_14320</name>
</gene>
<dbReference type="Proteomes" id="UP000484164">
    <property type="component" value="Unassembled WGS sequence"/>
</dbReference>
<dbReference type="AlphaFoldDB" id="A0A6L3ZDH1"/>